<proteinExistence type="predicted"/>
<evidence type="ECO:0000313" key="2">
    <source>
        <dbReference type="EMBL" id="MBM6996176.1"/>
    </source>
</evidence>
<feature type="region of interest" description="Disordered" evidence="1">
    <location>
        <begin position="33"/>
        <end position="53"/>
    </location>
</feature>
<organism evidence="2 3">
    <name type="scientific">Paenibacillus rhizolycopersici</name>
    <dbReference type="NCBI Taxonomy" id="2780073"/>
    <lineage>
        <taxon>Bacteria</taxon>
        <taxon>Bacillati</taxon>
        <taxon>Bacillota</taxon>
        <taxon>Bacilli</taxon>
        <taxon>Bacillales</taxon>
        <taxon>Paenibacillaceae</taxon>
        <taxon>Paenibacillus</taxon>
    </lineage>
</organism>
<gene>
    <name evidence="2" type="ORF">IM700_011015</name>
</gene>
<dbReference type="RefSeq" id="WP_204801144.1">
    <property type="nucleotide sequence ID" value="NZ_JADCNN020000008.1"/>
</dbReference>
<evidence type="ECO:0000256" key="1">
    <source>
        <dbReference type="SAM" id="MobiDB-lite"/>
    </source>
</evidence>
<evidence type="ECO:0000313" key="3">
    <source>
        <dbReference type="Proteomes" id="UP001516620"/>
    </source>
</evidence>
<sequence>MTKCAGSSLYTAGVFTLDWSSTLDGPGSWHYTGPKTKHVPYHSGLDDHPWRAP</sequence>
<accession>A0ABS2H634</accession>
<reference evidence="2 3" key="1">
    <citation type="submission" date="2021-01" db="EMBL/GenBank/DDBJ databases">
        <title>Paenibacillus sp.nov. isolated from the rhizosphere soil of tomato plant.</title>
        <authorList>
            <person name="Thin K.K."/>
            <person name="Zhang X."/>
            <person name="He S."/>
        </authorList>
    </citation>
    <scope>NUCLEOTIDE SEQUENCE [LARGE SCALE GENOMIC DNA]</scope>
    <source>
        <strain evidence="2 3">DXFW5</strain>
    </source>
</reference>
<protein>
    <submittedName>
        <fullName evidence="2">Uncharacterized protein</fullName>
    </submittedName>
</protein>
<feature type="compositionally biased region" description="Basic and acidic residues" evidence="1">
    <location>
        <begin position="44"/>
        <end position="53"/>
    </location>
</feature>
<dbReference type="EMBL" id="JADCNN020000008">
    <property type="protein sequence ID" value="MBM6996176.1"/>
    <property type="molecule type" value="Genomic_DNA"/>
</dbReference>
<keyword evidence="3" id="KW-1185">Reference proteome</keyword>
<comment type="caution">
    <text evidence="2">The sequence shown here is derived from an EMBL/GenBank/DDBJ whole genome shotgun (WGS) entry which is preliminary data.</text>
</comment>
<dbReference type="Proteomes" id="UP001516620">
    <property type="component" value="Unassembled WGS sequence"/>
</dbReference>
<name>A0ABS2H634_9BACL</name>